<dbReference type="AlphaFoldDB" id="A0A7V7TZD6"/>
<keyword evidence="7" id="KW-1185">Reference proteome</keyword>
<dbReference type="EMBL" id="VZDO01000010">
    <property type="protein sequence ID" value="KAB0679257.1"/>
    <property type="molecule type" value="Genomic_DNA"/>
</dbReference>
<dbReference type="InterPro" id="IPR036388">
    <property type="entry name" value="WH-like_DNA-bd_sf"/>
</dbReference>
<evidence type="ECO:0000256" key="1">
    <source>
        <dbReference type="ARBA" id="ARBA00022491"/>
    </source>
</evidence>
<dbReference type="SMART" id="SM01134">
    <property type="entry name" value="DeoRC"/>
    <property type="match status" value="1"/>
</dbReference>
<keyword evidence="3" id="KW-0238">DNA-binding</keyword>
<evidence type="ECO:0000256" key="3">
    <source>
        <dbReference type="ARBA" id="ARBA00023125"/>
    </source>
</evidence>
<comment type="caution">
    <text evidence="6">The sequence shown here is derived from an EMBL/GenBank/DDBJ whole genome shotgun (WGS) entry which is preliminary data.</text>
</comment>
<dbReference type="InterPro" id="IPR050313">
    <property type="entry name" value="Carb_Metab_HTH_regulators"/>
</dbReference>
<dbReference type="InterPro" id="IPR014036">
    <property type="entry name" value="DeoR-like_C"/>
</dbReference>
<dbReference type="PROSITE" id="PS51000">
    <property type="entry name" value="HTH_DEOR_2"/>
    <property type="match status" value="1"/>
</dbReference>
<dbReference type="Pfam" id="PF00455">
    <property type="entry name" value="DeoRC"/>
    <property type="match status" value="1"/>
</dbReference>
<sequence>MSDLLALQRRTAIGELLAREGRVIASALAETFRVSEDTVRRDLREMAQAGLCRRVYGGALPIAPGADTSLGLRQAGGAGRKAALGRALAAAIPRGSLVFIDAGSTNLAIAEALDDDAALTVVTNAPSVAARLGERPGIECIVLGGRLDPRTGACLGSSTLREAERFRPGVAVLGVCGVDAEAGITAHGLEEAELKSAVAARSATLLVAATNDKLGTAAPYGVAPAGWVGTLFVEADCDAATLEPFAARGVPIVRAGSEDAAAARPAGRA</sequence>
<evidence type="ECO:0000313" key="7">
    <source>
        <dbReference type="Proteomes" id="UP000432089"/>
    </source>
</evidence>
<dbReference type="Gene3D" id="1.10.10.10">
    <property type="entry name" value="Winged helix-like DNA-binding domain superfamily/Winged helix DNA-binding domain"/>
    <property type="match status" value="1"/>
</dbReference>
<accession>A0A7V7TZD6</accession>
<keyword evidence="2" id="KW-0805">Transcription regulation</keyword>
<name>A0A7V7TZD6_9HYPH</name>
<evidence type="ECO:0000256" key="4">
    <source>
        <dbReference type="ARBA" id="ARBA00023163"/>
    </source>
</evidence>
<dbReference type="SUPFAM" id="SSF46785">
    <property type="entry name" value="Winged helix' DNA-binding domain"/>
    <property type="match status" value="1"/>
</dbReference>
<dbReference type="SUPFAM" id="SSF100950">
    <property type="entry name" value="NagB/RpiA/CoA transferase-like"/>
    <property type="match status" value="1"/>
</dbReference>
<feature type="domain" description="HTH deoR-type" evidence="5">
    <location>
        <begin position="6"/>
        <end position="61"/>
    </location>
</feature>
<dbReference type="InterPro" id="IPR018356">
    <property type="entry name" value="Tscrpt_reg_HTH_DeoR_CS"/>
</dbReference>
<reference evidence="6 7" key="1">
    <citation type="submission" date="2019-09" db="EMBL/GenBank/DDBJ databases">
        <title>YIM 132180 draft genome.</title>
        <authorList>
            <person name="Zhang K."/>
        </authorList>
    </citation>
    <scope>NUCLEOTIDE SEQUENCE [LARGE SCALE GENOMIC DNA]</scope>
    <source>
        <strain evidence="6 7">YIM 132180</strain>
    </source>
</reference>
<dbReference type="RefSeq" id="WP_150970262.1">
    <property type="nucleotide sequence ID" value="NZ_VZDO01000010.1"/>
</dbReference>
<dbReference type="SMART" id="SM00420">
    <property type="entry name" value="HTH_DEOR"/>
    <property type="match status" value="1"/>
</dbReference>
<dbReference type="GO" id="GO:0003700">
    <property type="term" value="F:DNA-binding transcription factor activity"/>
    <property type="evidence" value="ECO:0007669"/>
    <property type="project" value="InterPro"/>
</dbReference>
<dbReference type="InterPro" id="IPR036390">
    <property type="entry name" value="WH_DNA-bd_sf"/>
</dbReference>
<evidence type="ECO:0000259" key="5">
    <source>
        <dbReference type="PROSITE" id="PS51000"/>
    </source>
</evidence>
<keyword evidence="1" id="KW-0678">Repressor</keyword>
<dbReference type="Pfam" id="PF08220">
    <property type="entry name" value="HTH_DeoR"/>
    <property type="match status" value="1"/>
</dbReference>
<dbReference type="PROSITE" id="PS00894">
    <property type="entry name" value="HTH_DEOR_1"/>
    <property type="match status" value="1"/>
</dbReference>
<gene>
    <name evidence="6" type="ORF">F6X38_13010</name>
</gene>
<proteinExistence type="predicted"/>
<protein>
    <submittedName>
        <fullName evidence="6">DeoR/GlpR transcriptional regulator</fullName>
    </submittedName>
</protein>
<evidence type="ECO:0000256" key="2">
    <source>
        <dbReference type="ARBA" id="ARBA00023015"/>
    </source>
</evidence>
<dbReference type="Proteomes" id="UP000432089">
    <property type="component" value="Unassembled WGS sequence"/>
</dbReference>
<dbReference type="PANTHER" id="PTHR30363">
    <property type="entry name" value="HTH-TYPE TRANSCRIPTIONAL REGULATOR SRLR-RELATED"/>
    <property type="match status" value="1"/>
</dbReference>
<dbReference type="InterPro" id="IPR037171">
    <property type="entry name" value="NagB/RpiA_transferase-like"/>
</dbReference>
<dbReference type="PRINTS" id="PR00037">
    <property type="entry name" value="HTHLACR"/>
</dbReference>
<dbReference type="InterPro" id="IPR001034">
    <property type="entry name" value="DeoR_HTH"/>
</dbReference>
<dbReference type="PANTHER" id="PTHR30363:SF4">
    <property type="entry name" value="GLYCEROL-3-PHOSPHATE REGULON REPRESSOR"/>
    <property type="match status" value="1"/>
</dbReference>
<dbReference type="GO" id="GO:0003677">
    <property type="term" value="F:DNA binding"/>
    <property type="evidence" value="ECO:0007669"/>
    <property type="project" value="UniProtKB-KW"/>
</dbReference>
<organism evidence="6 7">
    <name type="scientific">Plantimonas leprariae</name>
    <dbReference type="NCBI Taxonomy" id="2615207"/>
    <lineage>
        <taxon>Bacteria</taxon>
        <taxon>Pseudomonadati</taxon>
        <taxon>Pseudomonadota</taxon>
        <taxon>Alphaproteobacteria</taxon>
        <taxon>Hyphomicrobiales</taxon>
        <taxon>Aurantimonadaceae</taxon>
        <taxon>Plantimonas</taxon>
    </lineage>
</organism>
<evidence type="ECO:0000313" key="6">
    <source>
        <dbReference type="EMBL" id="KAB0679257.1"/>
    </source>
</evidence>
<keyword evidence="4" id="KW-0804">Transcription</keyword>